<dbReference type="AlphaFoldDB" id="D2R4D0"/>
<organism evidence="2 3">
    <name type="scientific">Pirellula staleyi (strain ATCC 27377 / DSM 6068 / ICPB 4128)</name>
    <name type="common">Pirella staleyi</name>
    <dbReference type="NCBI Taxonomy" id="530564"/>
    <lineage>
        <taxon>Bacteria</taxon>
        <taxon>Pseudomonadati</taxon>
        <taxon>Planctomycetota</taxon>
        <taxon>Planctomycetia</taxon>
        <taxon>Pirellulales</taxon>
        <taxon>Pirellulaceae</taxon>
        <taxon>Pirellula</taxon>
    </lineage>
</organism>
<evidence type="ECO:0000313" key="2">
    <source>
        <dbReference type="EMBL" id="ADB15278.1"/>
    </source>
</evidence>
<proteinExistence type="predicted"/>
<dbReference type="eggNOG" id="ENOG502ZCER">
    <property type="taxonomic scope" value="Bacteria"/>
</dbReference>
<dbReference type="EMBL" id="CP001848">
    <property type="protein sequence ID" value="ADB15278.1"/>
    <property type="molecule type" value="Genomic_DNA"/>
</dbReference>
<protein>
    <recommendedName>
        <fullName evidence="4">SbsA Ig-like domain-containing protein</fullName>
    </recommendedName>
</protein>
<dbReference type="Proteomes" id="UP000001887">
    <property type="component" value="Chromosome"/>
</dbReference>
<reference evidence="2 3" key="1">
    <citation type="journal article" date="2009" name="Stand. Genomic Sci.">
        <title>Complete genome sequence of Pirellula staleyi type strain (ATCC 27377).</title>
        <authorList>
            <person name="Clum A."/>
            <person name="Tindall B.J."/>
            <person name="Sikorski J."/>
            <person name="Ivanova N."/>
            <person name="Mavrommatis K."/>
            <person name="Lucas S."/>
            <person name="Glavina del Rio T."/>
            <person name="Nolan M."/>
            <person name="Chen F."/>
            <person name="Tice H."/>
            <person name="Pitluck S."/>
            <person name="Cheng J.F."/>
            <person name="Chertkov O."/>
            <person name="Brettin T."/>
            <person name="Han C."/>
            <person name="Detter J.C."/>
            <person name="Kuske C."/>
            <person name="Bruce D."/>
            <person name="Goodwin L."/>
            <person name="Ovchinikova G."/>
            <person name="Pati A."/>
            <person name="Mikhailova N."/>
            <person name="Chen A."/>
            <person name="Palaniappan K."/>
            <person name="Land M."/>
            <person name="Hauser L."/>
            <person name="Chang Y.J."/>
            <person name="Jeffries C.D."/>
            <person name="Chain P."/>
            <person name="Rohde M."/>
            <person name="Goker M."/>
            <person name="Bristow J."/>
            <person name="Eisen J.A."/>
            <person name="Markowitz V."/>
            <person name="Hugenholtz P."/>
            <person name="Kyrpides N.C."/>
            <person name="Klenk H.P."/>
            <person name="Lapidus A."/>
        </authorList>
    </citation>
    <scope>NUCLEOTIDE SEQUENCE [LARGE SCALE GENOMIC DNA]</scope>
    <source>
        <strain evidence="3">ATCC 27377 / DSM 6068 / ICPB 4128</strain>
    </source>
</reference>
<evidence type="ECO:0000313" key="3">
    <source>
        <dbReference type="Proteomes" id="UP000001887"/>
    </source>
</evidence>
<dbReference type="KEGG" id="psl:Psta_0591"/>
<evidence type="ECO:0008006" key="4">
    <source>
        <dbReference type="Google" id="ProtNLM"/>
    </source>
</evidence>
<feature type="signal peptide" evidence="1">
    <location>
        <begin position="1"/>
        <end position="19"/>
    </location>
</feature>
<sequence precursor="true">MNRRIAMFCWGLCSTLIFALSIAAALRGEDSPTEILLGKSFDDSAMVVRAEPLDVRKIVAFEKAGGKLGDLFSLAIIDPAAKQPLPNVGAKVIATESGLELVPIYPLRAGQAFRATLRLDLLGTGESITKTITTDAKKLPARSSVSQVYPTADKLPENQLKFYVHFSGAMSRGDVYKHVRLLDAQGEVIVEPFLEIGEEFWDGAQQRLTLLVDPGRIKQGVAPREIIGPVFEVGNRYKLVIDRGLLDAHGRPLVSSYEKSFEIVEPIRTAVDHKSWKLEPLEAMSQLPLKLQFDRSMDHALLQRTIEVLGPDGEPVPGVICLENDDRIWKLVPRRPWPAGAYQLRIDTVLEDLAGNQLGKAFEVDELRPLDRVIDQKFITIDFEIKPAAK</sequence>
<dbReference type="OrthoDB" id="246488at2"/>
<gene>
    <name evidence="2" type="ordered locus">Psta_0591</name>
</gene>
<dbReference type="HOGENOM" id="CLU_057119_0_0_0"/>
<name>D2R4D0_PIRSD</name>
<keyword evidence="1" id="KW-0732">Signal</keyword>
<feature type="chain" id="PRO_5003035450" description="SbsA Ig-like domain-containing protein" evidence="1">
    <location>
        <begin position="20"/>
        <end position="390"/>
    </location>
</feature>
<evidence type="ECO:0000256" key="1">
    <source>
        <dbReference type="SAM" id="SignalP"/>
    </source>
</evidence>
<keyword evidence="3" id="KW-1185">Reference proteome</keyword>
<accession>D2R4D0</accession>